<dbReference type="RefSeq" id="WP_154771001.1">
    <property type="nucleotide sequence ID" value="NZ_WLYK01000012.1"/>
</dbReference>
<dbReference type="Proteomes" id="UP000460221">
    <property type="component" value="Unassembled WGS sequence"/>
</dbReference>
<evidence type="ECO:0000256" key="2">
    <source>
        <dbReference type="ARBA" id="ARBA00023125"/>
    </source>
</evidence>
<protein>
    <submittedName>
        <fullName evidence="5">GntR family transcriptional regulator</fullName>
    </submittedName>
</protein>
<dbReference type="PROSITE" id="PS50949">
    <property type="entry name" value="HTH_GNTR"/>
    <property type="match status" value="1"/>
</dbReference>
<sequence>MLDEGTPLFVQIAQQLSADIVSGSLAEGARVPSSNEFASFHRINPATAAKGINLLVDQGLLEKRRGVGMFVVDGARERLLQGRREQFADAYIVPLLTEADRLGMGTAELSALIEDTDRRRRNGM</sequence>
<feature type="domain" description="HTH gntR-type" evidence="4">
    <location>
        <begin position="6"/>
        <end position="74"/>
    </location>
</feature>
<proteinExistence type="predicted"/>
<dbReference type="SUPFAM" id="SSF46785">
    <property type="entry name" value="Winged helix' DNA-binding domain"/>
    <property type="match status" value="1"/>
</dbReference>
<keyword evidence="3" id="KW-0804">Transcription</keyword>
<dbReference type="SMART" id="SM00345">
    <property type="entry name" value="HTH_GNTR"/>
    <property type="match status" value="1"/>
</dbReference>
<name>A0A7K1FS96_9ACTN</name>
<evidence type="ECO:0000256" key="1">
    <source>
        <dbReference type="ARBA" id="ARBA00023015"/>
    </source>
</evidence>
<evidence type="ECO:0000256" key="3">
    <source>
        <dbReference type="ARBA" id="ARBA00023163"/>
    </source>
</evidence>
<accession>A0A7K1FS96</accession>
<dbReference type="AlphaFoldDB" id="A0A7K1FS96"/>
<evidence type="ECO:0000259" key="4">
    <source>
        <dbReference type="PROSITE" id="PS50949"/>
    </source>
</evidence>
<gene>
    <name evidence="5" type="ORF">GIS00_24050</name>
</gene>
<reference evidence="5 6" key="1">
    <citation type="submission" date="2019-11" db="EMBL/GenBank/DDBJ databases">
        <authorList>
            <person name="Jiang L.-Q."/>
        </authorList>
    </citation>
    <scope>NUCLEOTIDE SEQUENCE [LARGE SCALE GENOMIC DNA]</scope>
    <source>
        <strain evidence="5 6">YIM 132087</strain>
    </source>
</reference>
<dbReference type="Pfam" id="PF00392">
    <property type="entry name" value="GntR"/>
    <property type="match status" value="1"/>
</dbReference>
<dbReference type="InterPro" id="IPR000524">
    <property type="entry name" value="Tscrpt_reg_HTH_GntR"/>
</dbReference>
<evidence type="ECO:0000313" key="6">
    <source>
        <dbReference type="Proteomes" id="UP000460221"/>
    </source>
</evidence>
<dbReference type="CDD" id="cd07377">
    <property type="entry name" value="WHTH_GntR"/>
    <property type="match status" value="1"/>
</dbReference>
<evidence type="ECO:0000313" key="5">
    <source>
        <dbReference type="EMBL" id="MTD17012.1"/>
    </source>
</evidence>
<dbReference type="GO" id="GO:0003700">
    <property type="term" value="F:DNA-binding transcription factor activity"/>
    <property type="evidence" value="ECO:0007669"/>
    <property type="project" value="InterPro"/>
</dbReference>
<keyword evidence="6" id="KW-1185">Reference proteome</keyword>
<dbReference type="Gene3D" id="1.10.10.10">
    <property type="entry name" value="Winged helix-like DNA-binding domain superfamily/Winged helix DNA-binding domain"/>
    <property type="match status" value="1"/>
</dbReference>
<organism evidence="5 6">
    <name type="scientific">Nakamurella alba</name>
    <dbReference type="NCBI Taxonomy" id="2665158"/>
    <lineage>
        <taxon>Bacteria</taxon>
        <taxon>Bacillati</taxon>
        <taxon>Actinomycetota</taxon>
        <taxon>Actinomycetes</taxon>
        <taxon>Nakamurellales</taxon>
        <taxon>Nakamurellaceae</taxon>
        <taxon>Nakamurella</taxon>
    </lineage>
</organism>
<dbReference type="PANTHER" id="PTHR38445:SF10">
    <property type="entry name" value="GNTR-FAMILY TRANSCRIPTIONAL REGULATOR"/>
    <property type="match status" value="1"/>
</dbReference>
<dbReference type="GO" id="GO:0003677">
    <property type="term" value="F:DNA binding"/>
    <property type="evidence" value="ECO:0007669"/>
    <property type="project" value="UniProtKB-KW"/>
</dbReference>
<keyword evidence="2" id="KW-0238">DNA-binding</keyword>
<comment type="caution">
    <text evidence="5">The sequence shown here is derived from an EMBL/GenBank/DDBJ whole genome shotgun (WGS) entry which is preliminary data.</text>
</comment>
<dbReference type="InterPro" id="IPR036390">
    <property type="entry name" value="WH_DNA-bd_sf"/>
</dbReference>
<dbReference type="PANTHER" id="PTHR38445">
    <property type="entry name" value="HTH-TYPE TRANSCRIPTIONAL REPRESSOR YTRA"/>
    <property type="match status" value="1"/>
</dbReference>
<dbReference type="InterPro" id="IPR036388">
    <property type="entry name" value="WH-like_DNA-bd_sf"/>
</dbReference>
<dbReference type="EMBL" id="WLYK01000012">
    <property type="protein sequence ID" value="MTD17012.1"/>
    <property type="molecule type" value="Genomic_DNA"/>
</dbReference>
<keyword evidence="1" id="KW-0805">Transcription regulation</keyword>